<evidence type="ECO:0000313" key="4">
    <source>
        <dbReference type="Proteomes" id="UP001597343"/>
    </source>
</evidence>
<reference evidence="4" key="1">
    <citation type="journal article" date="2019" name="Int. J. Syst. Evol. Microbiol.">
        <title>The Global Catalogue of Microorganisms (GCM) 10K type strain sequencing project: providing services to taxonomists for standard genome sequencing and annotation.</title>
        <authorList>
            <consortium name="The Broad Institute Genomics Platform"/>
            <consortium name="The Broad Institute Genome Sequencing Center for Infectious Disease"/>
            <person name="Wu L."/>
            <person name="Ma J."/>
        </authorList>
    </citation>
    <scope>NUCLEOTIDE SEQUENCE [LARGE SCALE GENOMIC DNA]</scope>
    <source>
        <strain evidence="4">CGMCC 1.13574</strain>
    </source>
</reference>
<dbReference type="SUPFAM" id="SSF47781">
    <property type="entry name" value="RuvA domain 2-like"/>
    <property type="match status" value="1"/>
</dbReference>
<keyword evidence="2" id="KW-0812">Transmembrane</keyword>
<name>A0ABW4ZYS9_9BACL</name>
<gene>
    <name evidence="3" type="ORF">ACFSOY_10070</name>
</gene>
<dbReference type="Proteomes" id="UP001597343">
    <property type="component" value="Unassembled WGS sequence"/>
</dbReference>
<comment type="caution">
    <text evidence="3">The sequence shown here is derived from an EMBL/GenBank/DDBJ whole genome shotgun (WGS) entry which is preliminary data.</text>
</comment>
<dbReference type="Pfam" id="PF12836">
    <property type="entry name" value="HHH_3"/>
    <property type="match status" value="1"/>
</dbReference>
<keyword evidence="2" id="KW-1133">Transmembrane helix</keyword>
<dbReference type="InterPro" id="IPR010994">
    <property type="entry name" value="RuvA_2-like"/>
</dbReference>
<protein>
    <submittedName>
        <fullName evidence="3">Helix-hairpin-helix domain-containing protein</fullName>
    </submittedName>
</protein>
<feature type="compositionally biased region" description="Polar residues" evidence="1">
    <location>
        <begin position="119"/>
        <end position="133"/>
    </location>
</feature>
<keyword evidence="2" id="KW-0472">Membrane</keyword>
<feature type="region of interest" description="Disordered" evidence="1">
    <location>
        <begin position="94"/>
        <end position="204"/>
    </location>
</feature>
<keyword evidence="4" id="KW-1185">Reference proteome</keyword>
<evidence type="ECO:0000256" key="2">
    <source>
        <dbReference type="SAM" id="Phobius"/>
    </source>
</evidence>
<dbReference type="RefSeq" id="WP_386046214.1">
    <property type="nucleotide sequence ID" value="NZ_JBHUIO010000005.1"/>
</dbReference>
<sequence>MIWTIFFGMFTWISFLYIALRGKRVGWAVWGLLYFAIFLYGMSYFDPKERHTFLGEIWLYVILGTWVGGMLHAWIARKDYLLRLAAIERSQAGVQPPQKGVEQKPLQTAEGSLQEESRSAQQGEGRSTASGQPPVSAEPSDVDAEEASRKAVAAGEQARAATKAAKGDALMTPTLEEELAEVTRPAQTPALTAAERSAEGPVDINHDPRERIARLPKVGAVLAMKAVSIRETKGGFGSVEEFVEAIGLKPHVADLLRDQVVIRPKR</sequence>
<evidence type="ECO:0000256" key="1">
    <source>
        <dbReference type="SAM" id="MobiDB-lite"/>
    </source>
</evidence>
<feature type="compositionally biased region" description="Low complexity" evidence="1">
    <location>
        <begin position="153"/>
        <end position="169"/>
    </location>
</feature>
<dbReference type="Gene3D" id="1.10.150.320">
    <property type="entry name" value="Photosystem II 12 kDa extrinsic protein"/>
    <property type="match status" value="1"/>
</dbReference>
<proteinExistence type="predicted"/>
<feature type="transmembrane region" description="Helical" evidence="2">
    <location>
        <begin position="57"/>
        <end position="75"/>
    </location>
</feature>
<dbReference type="EMBL" id="JBHUIO010000005">
    <property type="protein sequence ID" value="MFD2170345.1"/>
    <property type="molecule type" value="Genomic_DNA"/>
</dbReference>
<organism evidence="3 4">
    <name type="scientific">Tumebacillus lipolyticus</name>
    <dbReference type="NCBI Taxonomy" id="1280370"/>
    <lineage>
        <taxon>Bacteria</taxon>
        <taxon>Bacillati</taxon>
        <taxon>Bacillota</taxon>
        <taxon>Bacilli</taxon>
        <taxon>Bacillales</taxon>
        <taxon>Alicyclobacillaceae</taxon>
        <taxon>Tumebacillus</taxon>
    </lineage>
</organism>
<evidence type="ECO:0000313" key="3">
    <source>
        <dbReference type="EMBL" id="MFD2170345.1"/>
    </source>
</evidence>
<feature type="transmembrane region" description="Helical" evidence="2">
    <location>
        <begin position="5"/>
        <end position="20"/>
    </location>
</feature>
<feature type="transmembrane region" description="Helical" evidence="2">
    <location>
        <begin position="27"/>
        <end position="45"/>
    </location>
</feature>
<accession>A0ABW4ZYS9</accession>